<gene>
    <name evidence="1" type="ORF">Sradi_4768600</name>
</gene>
<reference evidence="1" key="2">
    <citation type="journal article" date="2024" name="Plant">
        <title>Genomic evolution and insights into agronomic trait innovations of Sesamum species.</title>
        <authorList>
            <person name="Miao H."/>
            <person name="Wang L."/>
            <person name="Qu L."/>
            <person name="Liu H."/>
            <person name="Sun Y."/>
            <person name="Le M."/>
            <person name="Wang Q."/>
            <person name="Wei S."/>
            <person name="Zheng Y."/>
            <person name="Lin W."/>
            <person name="Duan Y."/>
            <person name="Cao H."/>
            <person name="Xiong S."/>
            <person name="Wang X."/>
            <person name="Wei L."/>
            <person name="Li C."/>
            <person name="Ma Q."/>
            <person name="Ju M."/>
            <person name="Zhao R."/>
            <person name="Li G."/>
            <person name="Mu C."/>
            <person name="Tian Q."/>
            <person name="Mei H."/>
            <person name="Zhang T."/>
            <person name="Gao T."/>
            <person name="Zhang H."/>
        </authorList>
    </citation>
    <scope>NUCLEOTIDE SEQUENCE</scope>
    <source>
        <strain evidence="1">G02</strain>
    </source>
</reference>
<dbReference type="SUPFAM" id="SSF52058">
    <property type="entry name" value="L domain-like"/>
    <property type="match status" value="1"/>
</dbReference>
<evidence type="ECO:0000313" key="1">
    <source>
        <dbReference type="EMBL" id="KAL0335567.1"/>
    </source>
</evidence>
<reference evidence="1" key="1">
    <citation type="submission" date="2020-06" db="EMBL/GenBank/DDBJ databases">
        <authorList>
            <person name="Li T."/>
            <person name="Hu X."/>
            <person name="Zhang T."/>
            <person name="Song X."/>
            <person name="Zhang H."/>
            <person name="Dai N."/>
            <person name="Sheng W."/>
            <person name="Hou X."/>
            <person name="Wei L."/>
        </authorList>
    </citation>
    <scope>NUCLEOTIDE SEQUENCE</scope>
    <source>
        <strain evidence="1">G02</strain>
        <tissue evidence="1">Leaf</tissue>
    </source>
</reference>
<dbReference type="InterPro" id="IPR032675">
    <property type="entry name" value="LRR_dom_sf"/>
</dbReference>
<sequence length="175" mass="20262">MKNFDHVKDLSRLHKLHTLSCRSPRYHTDNLLSNLIFPYSLKKLSLHDCGIRDPDMSRIGNLPNLQILKLRGCEFEHRKWEPDEGEFCQLKCLIMEKLNLEFWAADDICFPILEDLVIRHCSHLIEIPPGIGDIPTLEVIEVHECNPSVVDSARMIQEEQRSFGNDGLEVRFGTL</sequence>
<dbReference type="PANTHER" id="PTHR15140">
    <property type="entry name" value="TUBULIN-SPECIFIC CHAPERONE E"/>
    <property type="match status" value="1"/>
</dbReference>
<dbReference type="Gene3D" id="3.80.10.10">
    <property type="entry name" value="Ribonuclease Inhibitor"/>
    <property type="match status" value="1"/>
</dbReference>
<name>A0AAW2MVA1_SESRA</name>
<dbReference type="PANTHER" id="PTHR15140:SF33">
    <property type="entry name" value="LATE BLIGHT RESISTANCE PROTEIN HOMOLOG R1A-3 ISOFORM X1"/>
    <property type="match status" value="1"/>
</dbReference>
<dbReference type="EMBL" id="JACGWJ010000021">
    <property type="protein sequence ID" value="KAL0335567.1"/>
    <property type="molecule type" value="Genomic_DNA"/>
</dbReference>
<dbReference type="AlphaFoldDB" id="A0AAW2MVA1"/>
<protein>
    <submittedName>
        <fullName evidence="1">Late blight resistance proteinR1A-10</fullName>
    </submittedName>
</protein>
<proteinExistence type="predicted"/>
<comment type="caution">
    <text evidence="1">The sequence shown here is derived from an EMBL/GenBank/DDBJ whole genome shotgun (WGS) entry which is preliminary data.</text>
</comment>
<accession>A0AAW2MVA1</accession>
<organism evidence="1">
    <name type="scientific">Sesamum radiatum</name>
    <name type="common">Black benniseed</name>
    <dbReference type="NCBI Taxonomy" id="300843"/>
    <lineage>
        <taxon>Eukaryota</taxon>
        <taxon>Viridiplantae</taxon>
        <taxon>Streptophyta</taxon>
        <taxon>Embryophyta</taxon>
        <taxon>Tracheophyta</taxon>
        <taxon>Spermatophyta</taxon>
        <taxon>Magnoliopsida</taxon>
        <taxon>eudicotyledons</taxon>
        <taxon>Gunneridae</taxon>
        <taxon>Pentapetalae</taxon>
        <taxon>asterids</taxon>
        <taxon>lamiids</taxon>
        <taxon>Lamiales</taxon>
        <taxon>Pedaliaceae</taxon>
        <taxon>Sesamum</taxon>
    </lineage>
</organism>